<dbReference type="GO" id="GO:0005524">
    <property type="term" value="F:ATP binding"/>
    <property type="evidence" value="ECO:0007669"/>
    <property type="project" value="UniProtKB-KW"/>
</dbReference>
<dbReference type="InterPro" id="IPR015813">
    <property type="entry name" value="Pyrv/PenolPyrv_kinase-like_dom"/>
</dbReference>
<comment type="caution">
    <text evidence="20">The sequence shown here is derived from an EMBL/GenBank/DDBJ whole genome shotgun (WGS) entry which is preliminary data.</text>
</comment>
<keyword evidence="16" id="KW-0175">Coiled coil</keyword>
<dbReference type="FunFam" id="3.30.1490.20:FF:000010">
    <property type="entry name" value="Phosphoenolpyruvate synthase"/>
    <property type="match status" value="1"/>
</dbReference>
<dbReference type="SUPFAM" id="SSF51621">
    <property type="entry name" value="Phosphoenolpyruvate/pyruvate domain"/>
    <property type="match status" value="1"/>
</dbReference>
<evidence type="ECO:0000256" key="6">
    <source>
        <dbReference type="ARBA" id="ARBA00021623"/>
    </source>
</evidence>
<keyword evidence="10 15" id="KW-0418">Kinase</keyword>
<dbReference type="Gene3D" id="3.30.470.20">
    <property type="entry name" value="ATP-grasp fold, B domain"/>
    <property type="match status" value="1"/>
</dbReference>
<keyword evidence="9 15" id="KW-0547">Nucleotide-binding</keyword>
<evidence type="ECO:0000259" key="18">
    <source>
        <dbReference type="Pfam" id="PF01326"/>
    </source>
</evidence>
<dbReference type="InterPro" id="IPR013815">
    <property type="entry name" value="ATP_grasp_subdomain_1"/>
</dbReference>
<dbReference type="NCBIfam" id="NF005057">
    <property type="entry name" value="PRK06464.1"/>
    <property type="match status" value="1"/>
</dbReference>
<dbReference type="FunFam" id="3.30.470.20:FF:000017">
    <property type="entry name" value="Phosphoenolpyruvate synthase"/>
    <property type="match status" value="1"/>
</dbReference>
<reference evidence="20" key="1">
    <citation type="journal article" date="2020" name="mSystems">
        <title>Genome- and Community-Level Interaction Insights into Carbon Utilization and Element Cycling Functions of Hydrothermarchaeota in Hydrothermal Sediment.</title>
        <authorList>
            <person name="Zhou Z."/>
            <person name="Liu Y."/>
            <person name="Xu W."/>
            <person name="Pan J."/>
            <person name="Luo Z.H."/>
            <person name="Li M."/>
        </authorList>
    </citation>
    <scope>NUCLEOTIDE SEQUENCE [LARGE SCALE GENOMIC DNA]</scope>
    <source>
        <strain evidence="20">SpSt-876</strain>
    </source>
</reference>
<sequence length="807" mass="90497">MSSPWIKWFEEISAQDINLVGGKNASLGEMISSLKDSGILVPDGFALTADAYRYFLEVNGLYDKLREEIRALRQNRRDLASVGRYIRHRLRGAFFPKDLSDSITQAYRLLCEKYQEEETSVAVRSSATAEDLPQASFAGQQDTFLNVSGVEELLDACRNCFASLFTDRAIAYRESHGFEHLDIALSIGVQKMVRSDLAGAGVMFTLDTESGFDKVVFITAAYGLGETVVQGQVNPDEYYVYKPLLEEGIFYPIIKKTLGKKERKMIYVSGEIIKTRLVDTRKDEQQRFVLSDEEIIKLAQWACIIEKHYSTRNGKPTPMDIEWAKDGLTQELFVVQARPETIHAQRRLNILRSYELKEQGKVLVEGKSVGSSIAVGKACRLSSPHEIEIFQDNSILVTEMTDPDWVPIMKRAAGIITDRGGRTCHAAIVSRELGIPAIVGTGNATERIFQGQEITLSCAEGETGKVYDGRLKYEIIEVAPDQIPTTTTKVMMNIASPVNAFRFCQIPNDGVGLARIEFIINNVICAHPLALIHYDRITDQETKRKIDALTLGYAKKEEFFIDNLCSGIAVIASAFYPKDVIVRMSDFKSNEYANLIGGRQFEPVEENPMLGFRGAARYYSQEYREGFDLECQAIRKVRERIGLKNVKVMIPFCRTPEEGEKILRIMACNGLRQGRDGLEVYVMCEIPSNVILAEEFAQIFDGFSIGSNDLTQLILGCDRDSGKIAHLFDERNKAVKIMINNLIKKVKPLGRKVGICGQAPSDFPDFVEFLVKEGIDSISVNPDSMLRVRQKICEVETSINPPRADTV</sequence>
<comment type="function">
    <text evidence="2 15">Catalyzes the phosphorylation of pyruvate to phosphoenolpyruvate.</text>
</comment>
<keyword evidence="12 15" id="KW-0460">Magnesium</keyword>
<dbReference type="InterPro" id="IPR023151">
    <property type="entry name" value="PEP_util_CS"/>
</dbReference>
<name>A0A7C6A865_UNCW3</name>
<dbReference type="Pfam" id="PF02896">
    <property type="entry name" value="PEP-utilizers_C"/>
    <property type="match status" value="1"/>
</dbReference>
<dbReference type="SUPFAM" id="SSF52009">
    <property type="entry name" value="Phosphohistidine domain"/>
    <property type="match status" value="1"/>
</dbReference>
<gene>
    <name evidence="20" type="ORF">ENW73_00090</name>
</gene>
<feature type="domain" description="PEP-utilising enzyme C-terminal" evidence="19">
    <location>
        <begin position="485"/>
        <end position="795"/>
    </location>
</feature>
<dbReference type="Pfam" id="PF00391">
    <property type="entry name" value="PEP-utilizers"/>
    <property type="match status" value="1"/>
</dbReference>
<comment type="catalytic activity">
    <reaction evidence="14 15">
        <text>pyruvate + ATP + H2O = phosphoenolpyruvate + AMP + phosphate + 2 H(+)</text>
        <dbReference type="Rhea" id="RHEA:11364"/>
        <dbReference type="ChEBI" id="CHEBI:15361"/>
        <dbReference type="ChEBI" id="CHEBI:15377"/>
        <dbReference type="ChEBI" id="CHEBI:15378"/>
        <dbReference type="ChEBI" id="CHEBI:30616"/>
        <dbReference type="ChEBI" id="CHEBI:43474"/>
        <dbReference type="ChEBI" id="CHEBI:58702"/>
        <dbReference type="ChEBI" id="CHEBI:456215"/>
        <dbReference type="EC" id="2.7.9.2"/>
    </reaction>
</comment>
<keyword evidence="20" id="KW-0670">Pyruvate</keyword>
<dbReference type="InterPro" id="IPR002192">
    <property type="entry name" value="PPDK_AMP/ATP-bd"/>
</dbReference>
<feature type="domain" description="PEP-utilising enzyme mobile" evidence="17">
    <location>
        <begin position="390"/>
        <end position="461"/>
    </location>
</feature>
<keyword evidence="11 15" id="KW-0067">ATP-binding</keyword>
<dbReference type="UniPathway" id="UPA00138"/>
<evidence type="ECO:0000256" key="13">
    <source>
        <dbReference type="ARBA" id="ARBA00033470"/>
    </source>
</evidence>
<keyword evidence="7 15" id="KW-0808">Transferase</keyword>
<evidence type="ECO:0000256" key="12">
    <source>
        <dbReference type="ARBA" id="ARBA00022842"/>
    </source>
</evidence>
<evidence type="ECO:0000313" key="20">
    <source>
        <dbReference type="EMBL" id="HHS51253.1"/>
    </source>
</evidence>
<evidence type="ECO:0000256" key="7">
    <source>
        <dbReference type="ARBA" id="ARBA00022679"/>
    </source>
</evidence>
<evidence type="ECO:0000256" key="14">
    <source>
        <dbReference type="ARBA" id="ARBA00047700"/>
    </source>
</evidence>
<dbReference type="Pfam" id="PF01326">
    <property type="entry name" value="PPDK_N"/>
    <property type="match status" value="1"/>
</dbReference>
<dbReference type="InterPro" id="IPR008279">
    <property type="entry name" value="PEP-util_enz_mobile_dom"/>
</dbReference>
<evidence type="ECO:0000256" key="9">
    <source>
        <dbReference type="ARBA" id="ARBA00022741"/>
    </source>
</evidence>
<comment type="pathway">
    <text evidence="3 15">Carbohydrate biosynthesis; gluconeogenesis.</text>
</comment>
<dbReference type="GO" id="GO:0046872">
    <property type="term" value="F:metal ion binding"/>
    <property type="evidence" value="ECO:0007669"/>
    <property type="project" value="UniProtKB-KW"/>
</dbReference>
<evidence type="ECO:0000259" key="17">
    <source>
        <dbReference type="Pfam" id="PF00391"/>
    </source>
</evidence>
<evidence type="ECO:0000256" key="3">
    <source>
        <dbReference type="ARBA" id="ARBA00004742"/>
    </source>
</evidence>
<dbReference type="NCBIfam" id="TIGR01418">
    <property type="entry name" value="PEP_synth"/>
    <property type="match status" value="1"/>
</dbReference>
<dbReference type="PROSITE" id="PS00370">
    <property type="entry name" value="PEP_ENZYMES_PHOS_SITE"/>
    <property type="match status" value="1"/>
</dbReference>
<evidence type="ECO:0000256" key="4">
    <source>
        <dbReference type="ARBA" id="ARBA00007837"/>
    </source>
</evidence>
<dbReference type="InterPro" id="IPR040442">
    <property type="entry name" value="Pyrv_kinase-like_dom_sf"/>
</dbReference>
<evidence type="ECO:0000256" key="5">
    <source>
        <dbReference type="ARBA" id="ARBA00011996"/>
    </source>
</evidence>
<evidence type="ECO:0000256" key="10">
    <source>
        <dbReference type="ARBA" id="ARBA00022777"/>
    </source>
</evidence>
<evidence type="ECO:0000256" key="15">
    <source>
        <dbReference type="PIRNR" id="PIRNR000854"/>
    </source>
</evidence>
<dbReference type="PIRSF" id="PIRSF000854">
    <property type="entry name" value="PEP_synthase"/>
    <property type="match status" value="1"/>
</dbReference>
<dbReference type="AlphaFoldDB" id="A0A7C6A865"/>
<dbReference type="EMBL" id="DTLI01000006">
    <property type="protein sequence ID" value="HHS51253.1"/>
    <property type="molecule type" value="Genomic_DNA"/>
</dbReference>
<dbReference type="InterPro" id="IPR006319">
    <property type="entry name" value="PEP_synth"/>
</dbReference>
<dbReference type="PANTHER" id="PTHR43030">
    <property type="entry name" value="PHOSPHOENOLPYRUVATE SYNTHASE"/>
    <property type="match status" value="1"/>
</dbReference>
<protein>
    <recommendedName>
        <fullName evidence="6 15">Phosphoenolpyruvate synthase</fullName>
        <shortName evidence="15">PEP synthase</shortName>
        <ecNumber evidence="5 15">2.7.9.2</ecNumber>
    </recommendedName>
    <alternativeName>
        <fullName evidence="13 15">Pyruvate, water dikinase</fullName>
    </alternativeName>
</protein>
<comment type="similarity">
    <text evidence="4 15">Belongs to the PEP-utilizing enzyme family.</text>
</comment>
<dbReference type="Gene3D" id="3.30.1490.20">
    <property type="entry name" value="ATP-grasp fold, A domain"/>
    <property type="match status" value="1"/>
</dbReference>
<accession>A0A7C6A865</accession>
<feature type="coiled-coil region" evidence="16">
    <location>
        <begin position="55"/>
        <end position="82"/>
    </location>
</feature>
<dbReference type="InterPro" id="IPR000121">
    <property type="entry name" value="PEP_util_C"/>
</dbReference>
<dbReference type="GO" id="GO:0006094">
    <property type="term" value="P:gluconeogenesis"/>
    <property type="evidence" value="ECO:0007669"/>
    <property type="project" value="UniProtKB-UniPathway"/>
</dbReference>
<dbReference type="InterPro" id="IPR018274">
    <property type="entry name" value="PEP_util_AS"/>
</dbReference>
<keyword evidence="8 15" id="KW-0479">Metal-binding</keyword>
<dbReference type="PANTHER" id="PTHR43030:SF1">
    <property type="entry name" value="PHOSPHOENOLPYRUVATE SYNTHASE"/>
    <property type="match status" value="1"/>
</dbReference>
<evidence type="ECO:0000259" key="19">
    <source>
        <dbReference type="Pfam" id="PF02896"/>
    </source>
</evidence>
<dbReference type="GO" id="GO:0008986">
    <property type="term" value="F:pyruvate, water dikinase activity"/>
    <property type="evidence" value="ECO:0007669"/>
    <property type="project" value="UniProtKB-EC"/>
</dbReference>
<feature type="domain" description="Pyruvate phosphate dikinase AMP/ATP-binding" evidence="18">
    <location>
        <begin position="18"/>
        <end position="347"/>
    </location>
</feature>
<comment type="cofactor">
    <cofactor evidence="1 15">
        <name>Mg(2+)</name>
        <dbReference type="ChEBI" id="CHEBI:18420"/>
    </cofactor>
</comment>
<evidence type="ECO:0000256" key="16">
    <source>
        <dbReference type="SAM" id="Coils"/>
    </source>
</evidence>
<evidence type="ECO:0000256" key="8">
    <source>
        <dbReference type="ARBA" id="ARBA00022723"/>
    </source>
</evidence>
<evidence type="ECO:0000256" key="1">
    <source>
        <dbReference type="ARBA" id="ARBA00001946"/>
    </source>
</evidence>
<proteinExistence type="inferred from homology"/>
<dbReference type="Gene3D" id="3.20.20.60">
    <property type="entry name" value="Phosphoenolpyruvate-binding domains"/>
    <property type="match status" value="1"/>
</dbReference>
<dbReference type="SUPFAM" id="SSF56059">
    <property type="entry name" value="Glutathione synthetase ATP-binding domain-like"/>
    <property type="match status" value="1"/>
</dbReference>
<dbReference type="PROSITE" id="PS00742">
    <property type="entry name" value="PEP_ENZYMES_2"/>
    <property type="match status" value="1"/>
</dbReference>
<dbReference type="InterPro" id="IPR036637">
    <property type="entry name" value="Phosphohistidine_dom_sf"/>
</dbReference>
<evidence type="ECO:0000256" key="11">
    <source>
        <dbReference type="ARBA" id="ARBA00022840"/>
    </source>
</evidence>
<dbReference type="Gene3D" id="3.50.30.10">
    <property type="entry name" value="Phosphohistidine domain"/>
    <property type="match status" value="1"/>
</dbReference>
<dbReference type="EC" id="2.7.9.2" evidence="5 15"/>
<organism evidence="20">
    <name type="scientific">candidate division WOR-3 bacterium</name>
    <dbReference type="NCBI Taxonomy" id="2052148"/>
    <lineage>
        <taxon>Bacteria</taxon>
        <taxon>Bacteria division WOR-3</taxon>
    </lineage>
</organism>
<evidence type="ECO:0000256" key="2">
    <source>
        <dbReference type="ARBA" id="ARBA00002988"/>
    </source>
</evidence>